<proteinExistence type="predicted"/>
<feature type="compositionally biased region" description="Basic and acidic residues" evidence="1">
    <location>
        <begin position="109"/>
        <end position="119"/>
    </location>
</feature>
<comment type="caution">
    <text evidence="2">The sequence shown here is derived from an EMBL/GenBank/DDBJ whole genome shotgun (WGS) entry which is preliminary data.</text>
</comment>
<dbReference type="AlphaFoldDB" id="A0A8B6H1J4"/>
<dbReference type="Proteomes" id="UP000596742">
    <property type="component" value="Unassembled WGS sequence"/>
</dbReference>
<accession>A0A8B6H1J4</accession>
<dbReference type="OrthoDB" id="7694315at2759"/>
<evidence type="ECO:0000313" key="2">
    <source>
        <dbReference type="EMBL" id="VDI72614.1"/>
    </source>
</evidence>
<dbReference type="PANTHER" id="PTHR31511">
    <property type="entry name" value="PROTEIN CBG23764"/>
    <property type="match status" value="1"/>
</dbReference>
<keyword evidence="3" id="KW-1185">Reference proteome</keyword>
<gene>
    <name evidence="2" type="ORF">MGAL_10B001422</name>
</gene>
<dbReference type="PANTHER" id="PTHR31511:SF12">
    <property type="entry name" value="RHO TERMINATION FACTOR N-TERMINAL DOMAIN-CONTAINING PROTEIN"/>
    <property type="match status" value="1"/>
</dbReference>
<name>A0A8B6H1J4_MYTGA</name>
<organism evidence="2 3">
    <name type="scientific">Mytilus galloprovincialis</name>
    <name type="common">Mediterranean mussel</name>
    <dbReference type="NCBI Taxonomy" id="29158"/>
    <lineage>
        <taxon>Eukaryota</taxon>
        <taxon>Metazoa</taxon>
        <taxon>Spiralia</taxon>
        <taxon>Lophotrochozoa</taxon>
        <taxon>Mollusca</taxon>
        <taxon>Bivalvia</taxon>
        <taxon>Autobranchia</taxon>
        <taxon>Pteriomorphia</taxon>
        <taxon>Mytilida</taxon>
        <taxon>Mytiloidea</taxon>
        <taxon>Mytilidae</taxon>
        <taxon>Mytilinae</taxon>
        <taxon>Mytilus</taxon>
    </lineage>
</organism>
<protein>
    <submittedName>
        <fullName evidence="2">Uncharacterized protein</fullName>
    </submittedName>
</protein>
<sequence length="293" mass="34310">MYLSCLNKTKAEIIENKVVVDEPSHEKIKSWESTKTADIIHNIGGERVHEILTELVNMVDNATINETIINTAVESINEIMYHYDKGQYSTGHSKKSKSLGKDQQQTTSNHDRKRTERIPVSRKPGNCELGQTTSKDQKGQDFFKYRLYQNLLYFVVKTTDELNEESQTEERREEYLSLIKNKIKDKKQRLCYKNPELAKKKAIVNVRNEDNRCFQWALLSALHENEVHKNHAYRLNYYRKWENELNVDGIESPVFLNAIDEFKRQNSNFNINVFGFDGVKKTHNECNLAFQLL</sequence>
<feature type="region of interest" description="Disordered" evidence="1">
    <location>
        <begin position="90"/>
        <end position="133"/>
    </location>
</feature>
<evidence type="ECO:0000256" key="1">
    <source>
        <dbReference type="SAM" id="MobiDB-lite"/>
    </source>
</evidence>
<evidence type="ECO:0000313" key="3">
    <source>
        <dbReference type="Proteomes" id="UP000596742"/>
    </source>
</evidence>
<reference evidence="2" key="1">
    <citation type="submission" date="2018-11" db="EMBL/GenBank/DDBJ databases">
        <authorList>
            <person name="Alioto T."/>
            <person name="Alioto T."/>
        </authorList>
    </citation>
    <scope>NUCLEOTIDE SEQUENCE</scope>
</reference>
<dbReference type="EMBL" id="UYJE01009353">
    <property type="protein sequence ID" value="VDI72614.1"/>
    <property type="molecule type" value="Genomic_DNA"/>
</dbReference>